<dbReference type="Proteomes" id="UP000031521">
    <property type="component" value="Chromosome"/>
</dbReference>
<comment type="similarity">
    <text evidence="5">Belongs to the class-II pyridoxal-phosphate-dependent aminotransferase family. MalY/PatB cystathionine beta-lyase subfamily.</text>
</comment>
<dbReference type="InterPro" id="IPR051798">
    <property type="entry name" value="Class-II_PLP-Dep_Aminotrans"/>
</dbReference>
<feature type="domain" description="Aminotransferase class I/classII large" evidence="6">
    <location>
        <begin position="43"/>
        <end position="384"/>
    </location>
</feature>
<evidence type="ECO:0000313" key="7">
    <source>
        <dbReference type="EMBL" id="AJE45304.1"/>
    </source>
</evidence>
<dbReference type="AlphaFoldDB" id="A0A0B5DQ97"/>
<dbReference type="InterPro" id="IPR027619">
    <property type="entry name" value="C-S_lyase_PatB-like"/>
</dbReference>
<dbReference type="EC" id="4.4.1.13" evidence="2"/>
<evidence type="ECO:0000256" key="5">
    <source>
        <dbReference type="ARBA" id="ARBA00037974"/>
    </source>
</evidence>
<evidence type="ECO:0000313" key="8">
    <source>
        <dbReference type="Proteomes" id="UP000031521"/>
    </source>
</evidence>
<name>A0A0B5DQ97_9RHOB</name>
<comment type="cofactor">
    <cofactor evidence="1">
        <name>pyridoxal 5'-phosphate</name>
        <dbReference type="ChEBI" id="CHEBI:597326"/>
    </cofactor>
</comment>
<gene>
    <name evidence="7" type="ORF">P73_0589</name>
</gene>
<dbReference type="STRING" id="1208324.P73_0589"/>
<accession>A0A0B5DQ97</accession>
<dbReference type="Gene3D" id="3.40.640.10">
    <property type="entry name" value="Type I PLP-dependent aspartate aminotransferase-like (Major domain)"/>
    <property type="match status" value="1"/>
</dbReference>
<proteinExistence type="inferred from homology"/>
<keyword evidence="4 7" id="KW-0456">Lyase</keyword>
<evidence type="ECO:0000256" key="4">
    <source>
        <dbReference type="ARBA" id="ARBA00023239"/>
    </source>
</evidence>
<evidence type="ECO:0000256" key="1">
    <source>
        <dbReference type="ARBA" id="ARBA00001933"/>
    </source>
</evidence>
<dbReference type="InterPro" id="IPR015422">
    <property type="entry name" value="PyrdxlP-dep_Trfase_small"/>
</dbReference>
<dbReference type="NCBIfam" id="TIGR04350">
    <property type="entry name" value="C_S_lyase_PatB"/>
    <property type="match status" value="1"/>
</dbReference>
<dbReference type="SUPFAM" id="SSF53383">
    <property type="entry name" value="PLP-dependent transferases"/>
    <property type="match status" value="1"/>
</dbReference>
<reference evidence="7 8" key="1">
    <citation type="journal article" date="2014" name="Int. J. Syst. Evol. Microbiol.">
        <title>Celeribacter indicus sp. nov., a polycyclic aromatic hydrocarbon-degrading bacterium from deep-sea sediment and reclassification of Huaishuia halophila as Celeribacter halophilus comb. nov.</title>
        <authorList>
            <person name="Lai Q."/>
            <person name="Cao J."/>
            <person name="Yuan J."/>
            <person name="Li F."/>
            <person name="Shao Z."/>
        </authorList>
    </citation>
    <scope>NUCLEOTIDE SEQUENCE [LARGE SCALE GENOMIC DNA]</scope>
    <source>
        <strain evidence="7">P73</strain>
    </source>
</reference>
<dbReference type="EMBL" id="CP004393">
    <property type="protein sequence ID" value="AJE45304.1"/>
    <property type="molecule type" value="Genomic_DNA"/>
</dbReference>
<organism evidence="7 8">
    <name type="scientific">Celeribacter indicus</name>
    <dbReference type="NCBI Taxonomy" id="1208324"/>
    <lineage>
        <taxon>Bacteria</taxon>
        <taxon>Pseudomonadati</taxon>
        <taxon>Pseudomonadota</taxon>
        <taxon>Alphaproteobacteria</taxon>
        <taxon>Rhodobacterales</taxon>
        <taxon>Roseobacteraceae</taxon>
        <taxon>Celeribacter</taxon>
    </lineage>
</organism>
<dbReference type="InterPro" id="IPR015424">
    <property type="entry name" value="PyrdxlP-dep_Trfase"/>
</dbReference>
<dbReference type="GO" id="GO:0030170">
    <property type="term" value="F:pyridoxal phosphate binding"/>
    <property type="evidence" value="ECO:0007669"/>
    <property type="project" value="InterPro"/>
</dbReference>
<keyword evidence="8" id="KW-1185">Reference proteome</keyword>
<evidence type="ECO:0000256" key="2">
    <source>
        <dbReference type="ARBA" id="ARBA00012224"/>
    </source>
</evidence>
<dbReference type="OrthoDB" id="3224382at2"/>
<dbReference type="CDD" id="cd00609">
    <property type="entry name" value="AAT_like"/>
    <property type="match status" value="1"/>
</dbReference>
<sequence length="392" mass="43737">MSDVLFDEVIPRFGTHCAKWDMMEPLYGVPARDGIAMWVADMDFRPPAVVQDAVRRMADHGIYGYYGDPGDYHAAIRWWMRERHGWRVEDEWIFTTHGLVNGTAMCVDAFTLPGDGVVLMTPVYHAFHRVIKAAGRHVAECPLALRDGRYEMDFDAWGARMTGREKMLVLCSPHNPGGRVWTPAELEGVADFCRRHDLILVSDEIHHDLLMPGHHHTPMALVDGVEDRLVMLSATTKTFNIAGSHVGNVIIADETLRGRFAARMAGLGISPNSFGIEMAMAAYSPEGAAWVDRLTAYLDGNRRLFDAAVNALPGVHSMPLEATYLAWVDFSGTGMAREEILRRVQEEARIAPNHGPTFGTGGEDFLRFNLAMPRSLVERACERLTEAFSDLQ</sequence>
<evidence type="ECO:0000256" key="3">
    <source>
        <dbReference type="ARBA" id="ARBA00022898"/>
    </source>
</evidence>
<dbReference type="PANTHER" id="PTHR43525:SF1">
    <property type="entry name" value="PROTEIN MALY"/>
    <property type="match status" value="1"/>
</dbReference>
<dbReference type="GO" id="GO:0047804">
    <property type="term" value="F:cysteine-S-conjugate beta-lyase activity"/>
    <property type="evidence" value="ECO:0007669"/>
    <property type="project" value="UniProtKB-EC"/>
</dbReference>
<dbReference type="Pfam" id="PF00155">
    <property type="entry name" value="Aminotran_1_2"/>
    <property type="match status" value="1"/>
</dbReference>
<dbReference type="RefSeq" id="WP_043868392.1">
    <property type="nucleotide sequence ID" value="NZ_CP004393.1"/>
</dbReference>
<evidence type="ECO:0000259" key="6">
    <source>
        <dbReference type="Pfam" id="PF00155"/>
    </source>
</evidence>
<dbReference type="InterPro" id="IPR004839">
    <property type="entry name" value="Aminotransferase_I/II_large"/>
</dbReference>
<dbReference type="InterPro" id="IPR015421">
    <property type="entry name" value="PyrdxlP-dep_Trfase_major"/>
</dbReference>
<dbReference type="Gene3D" id="3.90.1150.10">
    <property type="entry name" value="Aspartate Aminotransferase, domain 1"/>
    <property type="match status" value="1"/>
</dbReference>
<dbReference type="HOGENOM" id="CLU_017584_15_0_5"/>
<protein>
    <recommendedName>
        <fullName evidence="2">cysteine-S-conjugate beta-lyase</fullName>
        <ecNumber evidence="2">4.4.1.13</ecNumber>
    </recommendedName>
</protein>
<dbReference type="KEGG" id="cid:P73_0589"/>
<dbReference type="PANTHER" id="PTHR43525">
    <property type="entry name" value="PROTEIN MALY"/>
    <property type="match status" value="1"/>
</dbReference>
<keyword evidence="3" id="KW-0663">Pyridoxal phosphate</keyword>